<dbReference type="AlphaFoldDB" id="A0A4C1V4M5"/>
<dbReference type="GO" id="GO:0031297">
    <property type="term" value="P:replication fork processing"/>
    <property type="evidence" value="ECO:0007669"/>
    <property type="project" value="TreeGrafter"/>
</dbReference>
<dbReference type="GO" id="GO:0000793">
    <property type="term" value="C:condensed chromosome"/>
    <property type="evidence" value="ECO:0007669"/>
    <property type="project" value="TreeGrafter"/>
</dbReference>
<dbReference type="Gene3D" id="3.30.420.10">
    <property type="entry name" value="Ribonuclease H-like superfamily/Ribonuclease H"/>
    <property type="match status" value="1"/>
</dbReference>
<evidence type="ECO:0000313" key="2">
    <source>
        <dbReference type="Proteomes" id="UP000299102"/>
    </source>
</evidence>
<dbReference type="EMBL" id="BGZK01000275">
    <property type="protein sequence ID" value="GBP33539.1"/>
    <property type="molecule type" value="Genomic_DNA"/>
</dbReference>
<name>A0A4C1V4M5_EUMVA</name>
<dbReference type="PANTHER" id="PTHR46060:SF2">
    <property type="entry name" value="HISTONE-LYSINE N-METHYLTRANSFERASE SETMAR"/>
    <property type="match status" value="1"/>
</dbReference>
<protein>
    <submittedName>
        <fullName evidence="1">Mariner Mos1 transposase</fullName>
    </submittedName>
</protein>
<dbReference type="GO" id="GO:0044774">
    <property type="term" value="P:mitotic DNA integrity checkpoint signaling"/>
    <property type="evidence" value="ECO:0007669"/>
    <property type="project" value="TreeGrafter"/>
</dbReference>
<reference evidence="1 2" key="1">
    <citation type="journal article" date="2019" name="Commun. Biol.">
        <title>The bagworm genome reveals a unique fibroin gene that provides high tensile strength.</title>
        <authorList>
            <person name="Kono N."/>
            <person name="Nakamura H."/>
            <person name="Ohtoshi R."/>
            <person name="Tomita M."/>
            <person name="Numata K."/>
            <person name="Arakawa K."/>
        </authorList>
    </citation>
    <scope>NUCLEOTIDE SEQUENCE [LARGE SCALE GENOMIC DNA]</scope>
</reference>
<evidence type="ECO:0000313" key="1">
    <source>
        <dbReference type="EMBL" id="GBP33539.1"/>
    </source>
</evidence>
<comment type="caution">
    <text evidence="1">The sequence shown here is derived from an EMBL/GenBank/DDBJ whole genome shotgun (WGS) entry which is preliminary data.</text>
</comment>
<dbReference type="GO" id="GO:0035861">
    <property type="term" value="C:site of double-strand break"/>
    <property type="evidence" value="ECO:0007669"/>
    <property type="project" value="TreeGrafter"/>
</dbReference>
<dbReference type="PANTHER" id="PTHR46060">
    <property type="entry name" value="MARINER MOS1 TRANSPOSASE-LIKE PROTEIN"/>
    <property type="match status" value="1"/>
</dbReference>
<dbReference type="GO" id="GO:0006303">
    <property type="term" value="P:double-strand break repair via nonhomologous end joining"/>
    <property type="evidence" value="ECO:0007669"/>
    <property type="project" value="TreeGrafter"/>
</dbReference>
<dbReference type="GO" id="GO:0042800">
    <property type="term" value="F:histone H3K4 methyltransferase activity"/>
    <property type="evidence" value="ECO:0007669"/>
    <property type="project" value="TreeGrafter"/>
</dbReference>
<organism evidence="1 2">
    <name type="scientific">Eumeta variegata</name>
    <name type="common">Bagworm moth</name>
    <name type="synonym">Eumeta japonica</name>
    <dbReference type="NCBI Taxonomy" id="151549"/>
    <lineage>
        <taxon>Eukaryota</taxon>
        <taxon>Metazoa</taxon>
        <taxon>Ecdysozoa</taxon>
        <taxon>Arthropoda</taxon>
        <taxon>Hexapoda</taxon>
        <taxon>Insecta</taxon>
        <taxon>Pterygota</taxon>
        <taxon>Neoptera</taxon>
        <taxon>Endopterygota</taxon>
        <taxon>Lepidoptera</taxon>
        <taxon>Glossata</taxon>
        <taxon>Ditrysia</taxon>
        <taxon>Tineoidea</taxon>
        <taxon>Psychidae</taxon>
        <taxon>Oiketicinae</taxon>
        <taxon>Eumeta</taxon>
    </lineage>
</organism>
<dbReference type="GO" id="GO:0003690">
    <property type="term" value="F:double-stranded DNA binding"/>
    <property type="evidence" value="ECO:0007669"/>
    <property type="project" value="TreeGrafter"/>
</dbReference>
<dbReference type="GO" id="GO:0000014">
    <property type="term" value="F:single-stranded DNA endodeoxyribonuclease activity"/>
    <property type="evidence" value="ECO:0007669"/>
    <property type="project" value="TreeGrafter"/>
</dbReference>
<dbReference type="InterPro" id="IPR036397">
    <property type="entry name" value="RNaseH_sf"/>
</dbReference>
<dbReference type="GO" id="GO:0003697">
    <property type="term" value="F:single-stranded DNA binding"/>
    <property type="evidence" value="ECO:0007669"/>
    <property type="project" value="TreeGrafter"/>
</dbReference>
<proteinExistence type="predicted"/>
<dbReference type="GO" id="GO:0005634">
    <property type="term" value="C:nucleus"/>
    <property type="evidence" value="ECO:0007669"/>
    <property type="project" value="TreeGrafter"/>
</dbReference>
<sequence>MLTELEKTLQVDESTVSKCLILGMIQKQGHWVPYELKPRDVERRFLTCELLLQEQKRKVFLHRIVTGNEKWIHYNNPKHRKSWGKLSHASTLSPKPNIWFEASTLYLVGSGGCSLL</sequence>
<dbReference type="OrthoDB" id="616263at2759"/>
<accession>A0A4C1V4M5</accession>
<dbReference type="GO" id="GO:0015074">
    <property type="term" value="P:DNA integration"/>
    <property type="evidence" value="ECO:0007669"/>
    <property type="project" value="TreeGrafter"/>
</dbReference>
<dbReference type="GO" id="GO:0046975">
    <property type="term" value="F:histone H3K36 methyltransferase activity"/>
    <property type="evidence" value="ECO:0007669"/>
    <property type="project" value="TreeGrafter"/>
</dbReference>
<dbReference type="Proteomes" id="UP000299102">
    <property type="component" value="Unassembled WGS sequence"/>
</dbReference>
<keyword evidence="2" id="KW-1185">Reference proteome</keyword>
<dbReference type="GO" id="GO:0044547">
    <property type="term" value="F:DNA topoisomerase binding"/>
    <property type="evidence" value="ECO:0007669"/>
    <property type="project" value="TreeGrafter"/>
</dbReference>
<dbReference type="InterPro" id="IPR052709">
    <property type="entry name" value="Transposase-MT_Hybrid"/>
</dbReference>
<dbReference type="GO" id="GO:0000729">
    <property type="term" value="P:DNA double-strand break processing"/>
    <property type="evidence" value="ECO:0007669"/>
    <property type="project" value="TreeGrafter"/>
</dbReference>
<gene>
    <name evidence="1" type="ORF">EVAR_28694_1</name>
</gene>